<dbReference type="STRING" id="149040.A0A194XNU1"/>
<dbReference type="EMBL" id="KQ947407">
    <property type="protein sequence ID" value="KUJ21843.1"/>
    <property type="molecule type" value="Genomic_DNA"/>
</dbReference>
<organism evidence="3 4">
    <name type="scientific">Mollisia scopiformis</name>
    <name type="common">Conifer needle endophyte fungus</name>
    <name type="synonym">Phialocephala scopiformis</name>
    <dbReference type="NCBI Taxonomy" id="149040"/>
    <lineage>
        <taxon>Eukaryota</taxon>
        <taxon>Fungi</taxon>
        <taxon>Dikarya</taxon>
        <taxon>Ascomycota</taxon>
        <taxon>Pezizomycotina</taxon>
        <taxon>Leotiomycetes</taxon>
        <taxon>Helotiales</taxon>
        <taxon>Mollisiaceae</taxon>
        <taxon>Mollisia</taxon>
    </lineage>
</organism>
<gene>
    <name evidence="3" type="ORF">LY89DRAFT_778216</name>
</gene>
<protein>
    <recommendedName>
        <fullName evidence="2">Single-strand DNA deaminase toxin A-like C-terminal domain-containing protein</fullName>
    </recommendedName>
</protein>
<evidence type="ECO:0000256" key="1">
    <source>
        <dbReference type="SAM" id="MobiDB-lite"/>
    </source>
</evidence>
<dbReference type="Pfam" id="PF24120">
    <property type="entry name" value="SsdA_C"/>
    <property type="match status" value="1"/>
</dbReference>
<feature type="region of interest" description="Disordered" evidence="1">
    <location>
        <begin position="1"/>
        <end position="87"/>
    </location>
</feature>
<dbReference type="AlphaFoldDB" id="A0A194XNU1"/>
<feature type="compositionally biased region" description="Low complexity" evidence="1">
    <location>
        <begin position="509"/>
        <end position="522"/>
    </location>
</feature>
<dbReference type="RefSeq" id="XP_018076198.1">
    <property type="nucleotide sequence ID" value="XM_018222194.1"/>
</dbReference>
<feature type="region of interest" description="Disordered" evidence="1">
    <location>
        <begin position="486"/>
        <end position="569"/>
    </location>
</feature>
<name>A0A194XNU1_MOLSC</name>
<feature type="compositionally biased region" description="Basic and acidic residues" evidence="1">
    <location>
        <begin position="8"/>
        <end position="24"/>
    </location>
</feature>
<feature type="compositionally biased region" description="Basic and acidic residues" evidence="1">
    <location>
        <begin position="39"/>
        <end position="49"/>
    </location>
</feature>
<feature type="domain" description="Single-strand DNA deaminase toxin A-like C-terminal" evidence="2">
    <location>
        <begin position="222"/>
        <end position="283"/>
    </location>
</feature>
<reference evidence="3 4" key="1">
    <citation type="submission" date="2015-10" db="EMBL/GenBank/DDBJ databases">
        <title>Full genome of DAOMC 229536 Phialocephala scopiformis, a fungal endophyte of spruce producing the potent anti-insectan compound rugulosin.</title>
        <authorList>
            <consortium name="DOE Joint Genome Institute"/>
            <person name="Walker A.K."/>
            <person name="Frasz S.L."/>
            <person name="Seifert K.A."/>
            <person name="Miller J.D."/>
            <person name="Mondo S.J."/>
            <person name="Labutti K."/>
            <person name="Lipzen A."/>
            <person name="Dockter R."/>
            <person name="Kennedy M."/>
            <person name="Grigoriev I.V."/>
            <person name="Spatafora J.W."/>
        </authorList>
    </citation>
    <scope>NUCLEOTIDE SEQUENCE [LARGE SCALE GENOMIC DNA]</scope>
    <source>
        <strain evidence="3 4">CBS 120377</strain>
    </source>
</reference>
<dbReference type="Proteomes" id="UP000070700">
    <property type="component" value="Unassembled WGS sequence"/>
</dbReference>
<keyword evidence="4" id="KW-1185">Reference proteome</keyword>
<evidence type="ECO:0000313" key="3">
    <source>
        <dbReference type="EMBL" id="KUJ21843.1"/>
    </source>
</evidence>
<evidence type="ECO:0000259" key="2">
    <source>
        <dbReference type="Pfam" id="PF24120"/>
    </source>
</evidence>
<dbReference type="OrthoDB" id="3560089at2759"/>
<evidence type="ECO:0000313" key="4">
    <source>
        <dbReference type="Proteomes" id="UP000070700"/>
    </source>
</evidence>
<accession>A0A194XNU1</accession>
<feature type="compositionally biased region" description="Polar residues" evidence="1">
    <location>
        <begin position="492"/>
        <end position="503"/>
    </location>
</feature>
<dbReference type="InterPro" id="IPR057517">
    <property type="entry name" value="SsdA-like_C"/>
</dbReference>
<sequence length="569" mass="64440">MGRHSKERKAELLAQREAEERYQSEESDYETSTLQEMQNRQKERFKASVENEAANVKPKAKKAKKVALEDHTLNSQNGSSLALRRRKPGRVNRASKLDLIKLIQNLAEALTTVGDPEDVKTLLAEDDVLHADIVSTLHKNCHVIKTSLQHLGSIADMPDIPDVTVASTLPYYGKYVLYGPKESKLLYLLSVAEVFKANHSAYSKRKTLGFVRAKGTSFPLQCAISGWTNVLDFHPRMLDTEFWLNEVKYLAETLDHNFRSGCWDKANDREDGDGYASHVEPTLMLYYAYHLATKVFGIKSPVRKVIQSIWLLDKIGETFEAELVLSKAPCGPCKEFKQLIETFTGIKFTFVIMDNVAEVAPKKDKNGFDIYPKHAVQEEDHQEIIEALDMMLEYGATPKKTVPSFVVEIPTPPKAHTPKTKAPKPIAQFEAPDFHTQYPEPRPIIGSSPRLEPLYTQVVTTSKTVQKRKIQSFSYESPKKVTILDDSDDNVSEYTPASSQRSMSKFRLSHTSTPTRKTSTYTPPTPDSNPFSLEARVRAKEMRKKKRQAVGNEESPTAAKKNRWQDYRV</sequence>
<dbReference type="InParanoid" id="A0A194XNU1"/>
<dbReference type="KEGG" id="psco:LY89DRAFT_778216"/>
<proteinExistence type="predicted"/>
<dbReference type="GeneID" id="28831920"/>